<sequence length="80" mass="9233">MKKQYVTGKSYDLGEDEVGRMLAMSLRNKIIPLGNLSGGARLKGLLILLLSHLFGRIIFPRIIPFEQKLHRLYLLLKRNR</sequence>
<evidence type="ECO:0000313" key="2">
    <source>
        <dbReference type="Proteomes" id="UP000287853"/>
    </source>
</evidence>
<evidence type="ECO:0000313" key="1">
    <source>
        <dbReference type="EMBL" id="RWX45346.1"/>
    </source>
</evidence>
<keyword evidence="2" id="KW-1185">Reference proteome</keyword>
<name>A0A3S3U9Q5_9BACT</name>
<comment type="caution">
    <text evidence="1">The sequence shown here is derived from an EMBL/GenBank/DDBJ whole genome shotgun (WGS) entry which is preliminary data.</text>
</comment>
<proteinExistence type="predicted"/>
<dbReference type="AlphaFoldDB" id="A0A3S3U9Q5"/>
<dbReference type="Proteomes" id="UP000287853">
    <property type="component" value="Unassembled WGS sequence"/>
</dbReference>
<gene>
    <name evidence="1" type="ORF">H206_00988</name>
</gene>
<dbReference type="EMBL" id="MTKO01000079">
    <property type="protein sequence ID" value="RWX45346.1"/>
    <property type="molecule type" value="Genomic_DNA"/>
</dbReference>
<organism evidence="1 2">
    <name type="scientific">Candidatus Electrothrix aarhusensis</name>
    <dbReference type="NCBI Taxonomy" id="1859131"/>
    <lineage>
        <taxon>Bacteria</taxon>
        <taxon>Pseudomonadati</taxon>
        <taxon>Thermodesulfobacteriota</taxon>
        <taxon>Desulfobulbia</taxon>
        <taxon>Desulfobulbales</taxon>
        <taxon>Desulfobulbaceae</taxon>
        <taxon>Candidatus Electrothrix</taxon>
    </lineage>
</organism>
<protein>
    <submittedName>
        <fullName evidence="1">Uncharacterized protein</fullName>
    </submittedName>
</protein>
<accession>A0A3S3U9Q5</accession>
<reference evidence="1 2" key="1">
    <citation type="submission" date="2017-01" db="EMBL/GenBank/DDBJ databases">
        <title>The cable genome- insights into the physiology and evolution of filamentous bacteria capable of sulfide oxidation via long distance electron transfer.</title>
        <authorList>
            <person name="Schreiber L."/>
            <person name="Bjerg J.T."/>
            <person name="Boggild A."/>
            <person name="Van De Vossenberg J."/>
            <person name="Meysman F."/>
            <person name="Nielsen L.P."/>
            <person name="Schramm A."/>
            <person name="Kjeldsen K.U."/>
        </authorList>
    </citation>
    <scope>NUCLEOTIDE SEQUENCE [LARGE SCALE GENOMIC DNA]</scope>
    <source>
        <strain evidence="1">MCF</strain>
    </source>
</reference>